<name>A0ABP0IP38_9DINO</name>
<dbReference type="EMBL" id="CAXAMN010003158">
    <property type="protein sequence ID" value="CAK9003189.1"/>
    <property type="molecule type" value="Genomic_DNA"/>
</dbReference>
<keyword evidence="2" id="KW-1185">Reference proteome</keyword>
<organism evidence="1 2">
    <name type="scientific">Durusdinium trenchii</name>
    <dbReference type="NCBI Taxonomy" id="1381693"/>
    <lineage>
        <taxon>Eukaryota</taxon>
        <taxon>Sar</taxon>
        <taxon>Alveolata</taxon>
        <taxon>Dinophyceae</taxon>
        <taxon>Suessiales</taxon>
        <taxon>Symbiodiniaceae</taxon>
        <taxon>Durusdinium</taxon>
    </lineage>
</organism>
<dbReference type="Proteomes" id="UP001642484">
    <property type="component" value="Unassembled WGS sequence"/>
</dbReference>
<sequence>MEILLKDTKGVSPETIISIRAGATRRQVPVSLVGDKPFRFPCALRDCGAIKVDLLTVAASARAVLTGSGEEQTVNLAIGSQTVPKQADQPAEDAEVTLLLRHATGQLSLSKEEETAKTTAIRNSAEEYLTQHGVHTFLQGLLSGVIKDRRERRAKVAQLFKAKAEQKAPMEQLRTQARDALLQGARSGRLLEVLRDGNTPKNKSQERTVCPPRRWNACARRKYSRRARQENWRELPKNRRRWMY</sequence>
<accession>A0ABP0IP38</accession>
<protein>
    <submittedName>
        <fullName evidence="1">Uncharacterized protein</fullName>
    </submittedName>
</protein>
<comment type="caution">
    <text evidence="1">The sequence shown here is derived from an EMBL/GenBank/DDBJ whole genome shotgun (WGS) entry which is preliminary data.</text>
</comment>
<proteinExistence type="predicted"/>
<evidence type="ECO:0000313" key="2">
    <source>
        <dbReference type="Proteomes" id="UP001642484"/>
    </source>
</evidence>
<gene>
    <name evidence="1" type="ORF">CCMP2556_LOCUS7191</name>
</gene>
<reference evidence="1 2" key="1">
    <citation type="submission" date="2024-02" db="EMBL/GenBank/DDBJ databases">
        <authorList>
            <person name="Chen Y."/>
            <person name="Shah S."/>
            <person name="Dougan E. K."/>
            <person name="Thang M."/>
            <person name="Chan C."/>
        </authorList>
    </citation>
    <scope>NUCLEOTIDE SEQUENCE [LARGE SCALE GENOMIC DNA]</scope>
</reference>
<evidence type="ECO:0000313" key="1">
    <source>
        <dbReference type="EMBL" id="CAK9003189.1"/>
    </source>
</evidence>